<dbReference type="Proteomes" id="UP001345219">
    <property type="component" value="Chromosome 1"/>
</dbReference>
<dbReference type="EMBL" id="JAXIOK010000023">
    <property type="protein sequence ID" value="KAK4742947.1"/>
    <property type="molecule type" value="Genomic_DNA"/>
</dbReference>
<gene>
    <name evidence="1" type="ORF">SAY87_000948</name>
</gene>
<evidence type="ECO:0000313" key="2">
    <source>
        <dbReference type="Proteomes" id="UP001345219"/>
    </source>
</evidence>
<evidence type="ECO:0000313" key="1">
    <source>
        <dbReference type="EMBL" id="KAK4742947.1"/>
    </source>
</evidence>
<organism evidence="1 2">
    <name type="scientific">Trapa incisa</name>
    <dbReference type="NCBI Taxonomy" id="236973"/>
    <lineage>
        <taxon>Eukaryota</taxon>
        <taxon>Viridiplantae</taxon>
        <taxon>Streptophyta</taxon>
        <taxon>Embryophyta</taxon>
        <taxon>Tracheophyta</taxon>
        <taxon>Spermatophyta</taxon>
        <taxon>Magnoliopsida</taxon>
        <taxon>eudicotyledons</taxon>
        <taxon>Gunneridae</taxon>
        <taxon>Pentapetalae</taxon>
        <taxon>rosids</taxon>
        <taxon>malvids</taxon>
        <taxon>Myrtales</taxon>
        <taxon>Lythraceae</taxon>
        <taxon>Trapa</taxon>
    </lineage>
</organism>
<name>A0AAN7GUK5_9MYRT</name>
<reference evidence="1 2" key="1">
    <citation type="journal article" date="2023" name="Hortic Res">
        <title>Pangenome of water caltrop reveals structural variations and asymmetric subgenome divergence after allopolyploidization.</title>
        <authorList>
            <person name="Zhang X."/>
            <person name="Chen Y."/>
            <person name="Wang L."/>
            <person name="Yuan Y."/>
            <person name="Fang M."/>
            <person name="Shi L."/>
            <person name="Lu R."/>
            <person name="Comes H.P."/>
            <person name="Ma Y."/>
            <person name="Chen Y."/>
            <person name="Huang G."/>
            <person name="Zhou Y."/>
            <person name="Zheng Z."/>
            <person name="Qiu Y."/>
        </authorList>
    </citation>
    <scope>NUCLEOTIDE SEQUENCE [LARGE SCALE GENOMIC DNA]</scope>
    <source>
        <tissue evidence="1">Roots</tissue>
    </source>
</reference>
<proteinExistence type="predicted"/>
<dbReference type="AlphaFoldDB" id="A0AAN7GUK5"/>
<keyword evidence="2" id="KW-1185">Reference proteome</keyword>
<comment type="caution">
    <text evidence="1">The sequence shown here is derived from an EMBL/GenBank/DDBJ whole genome shotgun (WGS) entry which is preliminary data.</text>
</comment>
<accession>A0AAN7GUK5</accession>
<sequence>MQRVSQPVRWWRRSGSGNISLFSRIFEILSADSGPDNSASDHALLLNLPLSESFVLDVLLDGRRRLSGVLLCLKFFDWAGRQPRFYHPRATFHAMFKILSMNKPESHMMDFFGGCWEECLQVEISRYIGGELCIGREVGCCPPPVW</sequence>
<protein>
    <submittedName>
        <fullName evidence="1">Uncharacterized protein</fullName>
    </submittedName>
</protein>